<dbReference type="PIRSF" id="PIRSF001430">
    <property type="entry name" value="tRNA_psdUrid_synth"/>
    <property type="match status" value="1"/>
</dbReference>
<feature type="active site" description="Nucleophile" evidence="4 5">
    <location>
        <position position="57"/>
    </location>
</feature>
<dbReference type="PATRIC" id="fig|79604.3.peg.1576"/>
<name>A0A172RZF4_9ACTN</name>
<evidence type="ECO:0000256" key="5">
    <source>
        <dbReference type="PIRSR" id="PIRSR001430-1"/>
    </source>
</evidence>
<dbReference type="InterPro" id="IPR020103">
    <property type="entry name" value="PsdUridine_synth_cat_dom_sf"/>
</dbReference>
<comment type="caution">
    <text evidence="4">Lacks conserved residue(s) required for the propagation of feature annotation.</text>
</comment>
<gene>
    <name evidence="4" type="primary">truA</name>
    <name evidence="9" type="ORF">SAMN02910314_00389</name>
</gene>
<dbReference type="EC" id="5.4.99.12" evidence="4"/>
<feature type="binding site" evidence="4 6">
    <location>
        <position position="119"/>
    </location>
    <ligand>
        <name>substrate</name>
    </ligand>
</feature>
<dbReference type="STRING" id="79604.AAY81_07845"/>
<dbReference type="RefSeq" id="WP_066663578.1">
    <property type="nucleotide sequence ID" value="NZ_CP011402.1"/>
</dbReference>
<comment type="similarity">
    <text evidence="1 4 7">Belongs to the tRNA pseudouridine synthase TruA family.</text>
</comment>
<keyword evidence="10" id="KW-1185">Reference proteome</keyword>
<evidence type="ECO:0000256" key="3">
    <source>
        <dbReference type="ARBA" id="ARBA00023235"/>
    </source>
</evidence>
<keyword evidence="3 4" id="KW-0413">Isomerase</keyword>
<evidence type="ECO:0000256" key="4">
    <source>
        <dbReference type="HAMAP-Rule" id="MF_00171"/>
    </source>
</evidence>
<dbReference type="GO" id="GO:0031119">
    <property type="term" value="P:tRNA pseudouridine synthesis"/>
    <property type="evidence" value="ECO:0007669"/>
    <property type="project" value="UniProtKB-UniRule"/>
</dbReference>
<dbReference type="HAMAP" id="MF_00171">
    <property type="entry name" value="TruA"/>
    <property type="match status" value="1"/>
</dbReference>
<dbReference type="GO" id="GO:0160147">
    <property type="term" value="F:tRNA pseudouridine(38-40) synthase activity"/>
    <property type="evidence" value="ECO:0007669"/>
    <property type="project" value="UniProtKB-EC"/>
</dbReference>
<dbReference type="AlphaFoldDB" id="A0A172RZF4"/>
<evidence type="ECO:0000256" key="6">
    <source>
        <dbReference type="PIRSR" id="PIRSR001430-2"/>
    </source>
</evidence>
<comment type="catalytic activity">
    <reaction evidence="4 7">
        <text>uridine(38/39/40) in tRNA = pseudouridine(38/39/40) in tRNA</text>
        <dbReference type="Rhea" id="RHEA:22376"/>
        <dbReference type="Rhea" id="RHEA-COMP:10085"/>
        <dbReference type="Rhea" id="RHEA-COMP:10087"/>
        <dbReference type="ChEBI" id="CHEBI:65314"/>
        <dbReference type="ChEBI" id="CHEBI:65315"/>
        <dbReference type="EC" id="5.4.99.12"/>
    </reaction>
</comment>
<dbReference type="NCBIfam" id="TIGR00071">
    <property type="entry name" value="hisT_truA"/>
    <property type="match status" value="1"/>
</dbReference>
<dbReference type="CDD" id="cd02570">
    <property type="entry name" value="PseudoU_synth_EcTruA"/>
    <property type="match status" value="1"/>
</dbReference>
<evidence type="ECO:0000256" key="2">
    <source>
        <dbReference type="ARBA" id="ARBA00022694"/>
    </source>
</evidence>
<keyword evidence="2 4" id="KW-0819">tRNA processing</keyword>
<sequence length="267" mass="29327">MATMALLLQYNGAGYHGFATQKPHNGRDLATVQGELNRALEVLYRRPVDTTCAGRTDAGVHALGQVISYDVSEEELETRTPRVLLRSLNALTPEDMGVRDVWQAADGFSARFDAQWREYRYYLSVGPLPPLVMADFCWHLRCEPLDIQAMNEAAQYLIGEHDFKSFCLAASAVGKPTCRNVLDLSVAPVQIAGQDLVCIRVVGSSFLHSMVRTIAGTLVAVGRGLREPAWVDSVLKACSRDAAGEKAPAQGLVFWQVGYEGYNRHLG</sequence>
<dbReference type="PANTHER" id="PTHR11142">
    <property type="entry name" value="PSEUDOURIDYLATE SYNTHASE"/>
    <property type="match status" value="1"/>
</dbReference>
<comment type="function">
    <text evidence="4">Formation of pseudouridine at positions 38, 39 and 40 in the anticodon stem and loop of transfer RNAs.</text>
</comment>
<proteinExistence type="inferred from homology"/>
<dbReference type="InterPro" id="IPR020095">
    <property type="entry name" value="PsdUridine_synth_TruA_C"/>
</dbReference>
<organism evidence="9 10">
    <name type="scientific">Denitrobacterium detoxificans</name>
    <dbReference type="NCBI Taxonomy" id="79604"/>
    <lineage>
        <taxon>Bacteria</taxon>
        <taxon>Bacillati</taxon>
        <taxon>Actinomycetota</taxon>
        <taxon>Coriobacteriia</taxon>
        <taxon>Eggerthellales</taxon>
        <taxon>Eggerthellaceae</taxon>
        <taxon>Denitrobacterium</taxon>
    </lineage>
</organism>
<accession>A0A172RZF4</accession>
<dbReference type="Gene3D" id="3.30.70.580">
    <property type="entry name" value="Pseudouridine synthase I, catalytic domain, N-terminal subdomain"/>
    <property type="match status" value="1"/>
</dbReference>
<dbReference type="Gene3D" id="3.30.70.660">
    <property type="entry name" value="Pseudouridine synthase I, catalytic domain, C-terminal subdomain"/>
    <property type="match status" value="1"/>
</dbReference>
<reference evidence="10" key="1">
    <citation type="submission" date="2016-10" db="EMBL/GenBank/DDBJ databases">
        <authorList>
            <person name="Varghese N."/>
        </authorList>
    </citation>
    <scope>NUCLEOTIDE SEQUENCE [LARGE SCALE GENOMIC DNA]</scope>
    <source>
        <strain evidence="10">DSM 21843</strain>
    </source>
</reference>
<dbReference type="PANTHER" id="PTHR11142:SF0">
    <property type="entry name" value="TRNA PSEUDOURIDINE SYNTHASE-LIKE 1"/>
    <property type="match status" value="1"/>
</dbReference>
<dbReference type="OrthoDB" id="9811823at2"/>
<evidence type="ECO:0000256" key="7">
    <source>
        <dbReference type="RuleBase" id="RU003792"/>
    </source>
</evidence>
<dbReference type="InterPro" id="IPR001406">
    <property type="entry name" value="PsdUridine_synth_TruA"/>
</dbReference>
<dbReference type="KEGG" id="ddt:AAY81_07845"/>
<dbReference type="InterPro" id="IPR020094">
    <property type="entry name" value="TruA/RsuA/RluB/E/F_N"/>
</dbReference>
<evidence type="ECO:0000313" key="10">
    <source>
        <dbReference type="Proteomes" id="UP000182975"/>
    </source>
</evidence>
<dbReference type="SUPFAM" id="SSF55120">
    <property type="entry name" value="Pseudouridine synthase"/>
    <property type="match status" value="1"/>
</dbReference>
<evidence type="ECO:0000313" key="9">
    <source>
        <dbReference type="EMBL" id="SEO50890.1"/>
    </source>
</evidence>
<dbReference type="Proteomes" id="UP000182975">
    <property type="component" value="Unassembled WGS sequence"/>
</dbReference>
<dbReference type="EMBL" id="FOEC01000002">
    <property type="protein sequence ID" value="SEO50890.1"/>
    <property type="molecule type" value="Genomic_DNA"/>
</dbReference>
<dbReference type="InterPro" id="IPR020097">
    <property type="entry name" value="PsdUridine_synth_TruA_a/b_dom"/>
</dbReference>
<protein>
    <recommendedName>
        <fullName evidence="4">tRNA pseudouridine synthase A</fullName>
        <ecNumber evidence="4">5.4.99.12</ecNumber>
    </recommendedName>
    <alternativeName>
        <fullName evidence="4">tRNA pseudouridine(38-40) synthase</fullName>
    </alternativeName>
    <alternativeName>
        <fullName evidence="4">tRNA pseudouridylate synthase I</fullName>
    </alternativeName>
    <alternativeName>
        <fullName evidence="4">tRNA-uridine isomerase I</fullName>
    </alternativeName>
</protein>
<comment type="subunit">
    <text evidence="4">Homodimer.</text>
</comment>
<dbReference type="Pfam" id="PF01416">
    <property type="entry name" value="PseudoU_synth_1"/>
    <property type="match status" value="1"/>
</dbReference>
<dbReference type="GO" id="GO:0003723">
    <property type="term" value="F:RNA binding"/>
    <property type="evidence" value="ECO:0007669"/>
    <property type="project" value="InterPro"/>
</dbReference>
<feature type="domain" description="Pseudouridine synthase I TruA alpha/beta" evidence="8">
    <location>
        <begin position="153"/>
        <end position="260"/>
    </location>
</feature>
<evidence type="ECO:0000256" key="1">
    <source>
        <dbReference type="ARBA" id="ARBA00009375"/>
    </source>
</evidence>
<evidence type="ECO:0000259" key="8">
    <source>
        <dbReference type="Pfam" id="PF01416"/>
    </source>
</evidence>